<evidence type="ECO:0000313" key="3">
    <source>
        <dbReference type="EMBL" id="WQD75555.1"/>
    </source>
</evidence>
<evidence type="ECO:0000256" key="1">
    <source>
        <dbReference type="PROSITE-ProRule" id="PRU00473"/>
    </source>
</evidence>
<name>A0ABZ0WDY2_9BURK</name>
<dbReference type="PROSITE" id="PS51123">
    <property type="entry name" value="OMPA_2"/>
    <property type="match status" value="1"/>
</dbReference>
<dbReference type="InterPro" id="IPR009282">
    <property type="entry name" value="DUF937"/>
</dbReference>
<dbReference type="Proteomes" id="UP001325479">
    <property type="component" value="Chromosome"/>
</dbReference>
<dbReference type="PANTHER" id="PTHR30329">
    <property type="entry name" value="STATOR ELEMENT OF FLAGELLAR MOTOR COMPLEX"/>
    <property type="match status" value="1"/>
</dbReference>
<evidence type="ECO:0000259" key="2">
    <source>
        <dbReference type="PROSITE" id="PS51123"/>
    </source>
</evidence>
<dbReference type="SUPFAM" id="SSF103088">
    <property type="entry name" value="OmpA-like"/>
    <property type="match status" value="1"/>
</dbReference>
<dbReference type="InterPro" id="IPR036737">
    <property type="entry name" value="OmpA-like_sf"/>
</dbReference>
<dbReference type="RefSeq" id="WP_157977903.1">
    <property type="nucleotide sequence ID" value="NZ_CP139965.1"/>
</dbReference>
<dbReference type="InterPro" id="IPR006665">
    <property type="entry name" value="OmpA-like"/>
</dbReference>
<dbReference type="Pfam" id="PF00691">
    <property type="entry name" value="OmpA"/>
    <property type="match status" value="1"/>
</dbReference>
<evidence type="ECO:0000313" key="4">
    <source>
        <dbReference type="Proteomes" id="UP001325479"/>
    </source>
</evidence>
<dbReference type="EMBL" id="CP139965">
    <property type="protein sequence ID" value="WQD75555.1"/>
    <property type="molecule type" value="Genomic_DNA"/>
</dbReference>
<feature type="domain" description="OmpA-like" evidence="2">
    <location>
        <begin position="527"/>
        <end position="647"/>
    </location>
</feature>
<organism evidence="3 4">
    <name type="scientific">Paraburkholderia kururiensis</name>
    <dbReference type="NCBI Taxonomy" id="984307"/>
    <lineage>
        <taxon>Bacteria</taxon>
        <taxon>Pseudomonadati</taxon>
        <taxon>Pseudomonadota</taxon>
        <taxon>Betaproteobacteria</taxon>
        <taxon>Burkholderiales</taxon>
        <taxon>Burkholderiaceae</taxon>
        <taxon>Paraburkholderia</taxon>
    </lineage>
</organism>
<reference evidence="3 4" key="1">
    <citation type="submission" date="2023-12" db="EMBL/GenBank/DDBJ databases">
        <title>Genome sequencing and assembly of bacterial species from a model synthetic community.</title>
        <authorList>
            <person name="Hogle S.L."/>
        </authorList>
    </citation>
    <scope>NUCLEOTIDE SEQUENCE [LARGE SCALE GENOMIC DNA]</scope>
    <source>
        <strain evidence="3 4">HAMBI 2494</strain>
    </source>
</reference>
<proteinExistence type="predicted"/>
<protein>
    <submittedName>
        <fullName evidence="3">OmpA family protein</fullName>
    </submittedName>
</protein>
<dbReference type="CDD" id="cd07185">
    <property type="entry name" value="OmpA_C-like"/>
    <property type="match status" value="1"/>
</dbReference>
<dbReference type="Pfam" id="PF06078">
    <property type="entry name" value="DUF937"/>
    <property type="match status" value="1"/>
</dbReference>
<sequence length="647" mass="66098">MKQIDLVQSTRHTFTEPVRKQLSTQIGLSPEILERVVGCAAPILVASLMATANSAEGNAAIFEAARSKEANARIADELVQLTAATAGIKDLETAGDALLAHATGRRVAVLSDQVATQTSLPSQAMHALTGMVAAVLFGVLKHHLLLEQASESSLPTMLRAQLPSVSGHISDAVAQAMGFADANEFQHSIASQLDAMIAASAVPGAPKGVAPEAAAFKAALPQRPGLVASAVPAERSSSDVASMKGRRSGRWAWSLFAVLATVLGSVFAWNGLRPTSGADDAKPAAAAVDPSSVAAAGSSGAVSVSAVPTSKPAAVAGSGAADSPVAGSSTAASKVAASMSAMPATASASTAASAPGGSSAAARTVAPVSALRSVEPRPQEDASIADAQLAFGANRAGVPILEAVLKDETEKKKLLDALGRNAATRQVHVDVRLDSHVALAGWLSHIDALLAPMTVQGAALRVQGTQVELAGSLASVASDWRLRLQRQLGPAYNVTVFNPDDAAASATDAYLRAMAHIVETDRRCSAPDIAGVLNLQVVSFASSSGHVPASAKESLMEAAQLMKACADGGRPMRFTISAFSDNAGNADANLQLSQKRANAVRDFLVNAGAPADQLTAKGYGRTQPVASNLTPGGRFANRRIVFEPDVR</sequence>
<dbReference type="Gene3D" id="3.30.1330.60">
    <property type="entry name" value="OmpA-like domain"/>
    <property type="match status" value="1"/>
</dbReference>
<dbReference type="PANTHER" id="PTHR30329:SF21">
    <property type="entry name" value="LIPOPROTEIN YIAD-RELATED"/>
    <property type="match status" value="1"/>
</dbReference>
<keyword evidence="4" id="KW-1185">Reference proteome</keyword>
<dbReference type="InterPro" id="IPR050330">
    <property type="entry name" value="Bact_OuterMem_StrucFunc"/>
</dbReference>
<keyword evidence="1" id="KW-0472">Membrane</keyword>
<accession>A0ABZ0WDY2</accession>
<gene>
    <name evidence="3" type="ORF">U0042_15460</name>
</gene>